<dbReference type="PANTHER" id="PTHR43713:SF3">
    <property type="entry name" value="GLUTAMATE-1-SEMIALDEHYDE 2,1-AMINOMUTASE 1, CHLOROPLASTIC-RELATED"/>
    <property type="match status" value="1"/>
</dbReference>
<proteinExistence type="inferred from homology"/>
<keyword evidence="4" id="KW-0032">Aminotransferase</keyword>
<dbReference type="Proteomes" id="UP001597353">
    <property type="component" value="Unassembled WGS sequence"/>
</dbReference>
<reference evidence="5" key="1">
    <citation type="journal article" date="2019" name="Int. J. Syst. Evol. Microbiol.">
        <title>The Global Catalogue of Microorganisms (GCM) 10K type strain sequencing project: providing services to taxonomists for standard genome sequencing and annotation.</title>
        <authorList>
            <consortium name="The Broad Institute Genomics Platform"/>
            <consortium name="The Broad Institute Genome Sequencing Center for Infectious Disease"/>
            <person name="Wu L."/>
            <person name="Ma J."/>
        </authorList>
    </citation>
    <scope>NUCLEOTIDE SEQUENCE [LARGE SCALE GENOMIC DNA]</scope>
    <source>
        <strain evidence="5">CGMCC 4.7242</strain>
    </source>
</reference>
<dbReference type="PANTHER" id="PTHR43713">
    <property type="entry name" value="GLUTAMATE-1-SEMIALDEHYDE 2,1-AMINOMUTASE"/>
    <property type="match status" value="1"/>
</dbReference>
<sequence length="439" mass="46048">MNSAGPAAIQTLQQAVQEAVNRYVARNPRSAAAADDAARAMPGGNTRSSLFHRPFPLRMAQGAGCRLRDVDGHDYIDLLGEFTSGIAGHSPEPILTAIRDALADGINLSAHNMLEARLAAGLCARFPSIDLIRFANSGTEANLMALATARAFTGRHKVVVFENAYHGGLLAFGPGGLRVAVPHDYAILPYNDKDAAESYFARHGAEVAAVLVEPMLGAGGCVPGDPEFLSLLARLARHHEAILIFDEVQTSRLSAGGRQALLGMTPDMTTIGKYFGGGLAFGAFGGRADLMAQYDPRQAGALMHAGTFNNNTLAMAAGLAALEHVVTPDALDRINALGDAMRGSLNALFAEQGAPFHVTGLGSIMNIHPVPATGAEAGLLRDLIFFDLLERGFFIASRGLIALSVPIGPAEMSAFADAVRDILIARRGVLGQAVPSAPR</sequence>
<evidence type="ECO:0000256" key="3">
    <source>
        <dbReference type="RuleBase" id="RU003560"/>
    </source>
</evidence>
<evidence type="ECO:0000313" key="5">
    <source>
        <dbReference type="Proteomes" id="UP001597353"/>
    </source>
</evidence>
<accession>A0ABW4S1M6</accession>
<evidence type="ECO:0000313" key="4">
    <source>
        <dbReference type="EMBL" id="MFD1911289.1"/>
    </source>
</evidence>
<dbReference type="EMBL" id="JBHUGH010000002">
    <property type="protein sequence ID" value="MFD1911289.1"/>
    <property type="molecule type" value="Genomic_DNA"/>
</dbReference>
<name>A0ABW4S1M6_9RHOB</name>
<dbReference type="Gene3D" id="3.90.1150.10">
    <property type="entry name" value="Aspartate Aminotransferase, domain 1"/>
    <property type="match status" value="1"/>
</dbReference>
<dbReference type="SUPFAM" id="SSF53383">
    <property type="entry name" value="PLP-dependent transferases"/>
    <property type="match status" value="1"/>
</dbReference>
<dbReference type="Pfam" id="PF00202">
    <property type="entry name" value="Aminotran_3"/>
    <property type="match status" value="1"/>
</dbReference>
<dbReference type="InterPro" id="IPR005814">
    <property type="entry name" value="Aminotrans_3"/>
</dbReference>
<evidence type="ECO:0000256" key="2">
    <source>
        <dbReference type="ARBA" id="ARBA00022898"/>
    </source>
</evidence>
<evidence type="ECO:0000256" key="1">
    <source>
        <dbReference type="ARBA" id="ARBA00001933"/>
    </source>
</evidence>
<comment type="caution">
    <text evidence="4">The sequence shown here is derived from an EMBL/GenBank/DDBJ whole genome shotgun (WGS) entry which is preliminary data.</text>
</comment>
<dbReference type="InterPro" id="IPR015421">
    <property type="entry name" value="PyrdxlP-dep_Trfase_major"/>
</dbReference>
<protein>
    <submittedName>
        <fullName evidence="4">Aminotransferase class III-fold pyridoxal phosphate-dependent enzyme</fullName>
    </submittedName>
</protein>
<organism evidence="4 5">
    <name type="scientific">Halodurantibacterium flavum</name>
    <dbReference type="NCBI Taxonomy" id="1382802"/>
    <lineage>
        <taxon>Bacteria</taxon>
        <taxon>Pseudomonadati</taxon>
        <taxon>Pseudomonadota</taxon>
        <taxon>Alphaproteobacteria</taxon>
        <taxon>Rhodobacterales</taxon>
        <taxon>Paracoccaceae</taxon>
        <taxon>Halodurantibacterium</taxon>
    </lineage>
</organism>
<dbReference type="InterPro" id="IPR015422">
    <property type="entry name" value="PyrdxlP-dep_Trfase_small"/>
</dbReference>
<dbReference type="InterPro" id="IPR015424">
    <property type="entry name" value="PyrdxlP-dep_Trfase"/>
</dbReference>
<dbReference type="GO" id="GO:0008483">
    <property type="term" value="F:transaminase activity"/>
    <property type="evidence" value="ECO:0007669"/>
    <property type="project" value="UniProtKB-KW"/>
</dbReference>
<comment type="cofactor">
    <cofactor evidence="1">
        <name>pyridoxal 5'-phosphate</name>
        <dbReference type="ChEBI" id="CHEBI:597326"/>
    </cofactor>
</comment>
<dbReference type="Gene3D" id="3.40.640.10">
    <property type="entry name" value="Type I PLP-dependent aspartate aminotransferase-like (Major domain)"/>
    <property type="match status" value="1"/>
</dbReference>
<keyword evidence="2 3" id="KW-0663">Pyridoxal phosphate</keyword>
<gene>
    <name evidence="4" type="ORF">ACFSGJ_03560</name>
</gene>
<comment type="similarity">
    <text evidence="3">Belongs to the class-III pyridoxal-phosphate-dependent aminotransferase family.</text>
</comment>
<keyword evidence="5" id="KW-1185">Reference proteome</keyword>
<dbReference type="RefSeq" id="WP_390259553.1">
    <property type="nucleotide sequence ID" value="NZ_JBHUGH010000002.1"/>
</dbReference>
<keyword evidence="4" id="KW-0808">Transferase</keyword>